<proteinExistence type="predicted"/>
<dbReference type="PANTHER" id="PTHR30313">
    <property type="entry name" value="DNA PRIMASE"/>
    <property type="match status" value="1"/>
</dbReference>
<dbReference type="GO" id="GO:0005737">
    <property type="term" value="C:cytoplasm"/>
    <property type="evidence" value="ECO:0007669"/>
    <property type="project" value="TreeGrafter"/>
</dbReference>
<dbReference type="PANTHER" id="PTHR30313:SF2">
    <property type="entry name" value="DNA PRIMASE"/>
    <property type="match status" value="1"/>
</dbReference>
<keyword evidence="3" id="KW-1185">Reference proteome</keyword>
<dbReference type="Pfam" id="PF13155">
    <property type="entry name" value="Toprim_2"/>
    <property type="match status" value="1"/>
</dbReference>
<reference evidence="2 3" key="1">
    <citation type="submission" date="2019-03" db="EMBL/GenBank/DDBJ databases">
        <authorList>
            <person name="Nijsse B."/>
        </authorList>
    </citation>
    <scope>NUCLEOTIDE SEQUENCE [LARGE SCALE GENOMIC DNA]</scope>
    <source>
        <strain evidence="2">Desulfoluna butyratoxydans MSL71</strain>
    </source>
</reference>
<dbReference type="InterPro" id="IPR050219">
    <property type="entry name" value="DnaG_primase"/>
</dbReference>
<dbReference type="InterPro" id="IPR006171">
    <property type="entry name" value="TOPRIM_dom"/>
</dbReference>
<dbReference type="RefSeq" id="WP_180136668.1">
    <property type="nucleotide sequence ID" value="NZ_CAADHO010000001.1"/>
</dbReference>
<gene>
    <name evidence="2" type="ORF">MSL71_280</name>
</gene>
<dbReference type="CDD" id="cd01029">
    <property type="entry name" value="TOPRIM_primases"/>
    <property type="match status" value="1"/>
</dbReference>
<protein>
    <submittedName>
        <fullName evidence="2">Toprim-like</fullName>
    </submittedName>
</protein>
<dbReference type="PROSITE" id="PS50880">
    <property type="entry name" value="TOPRIM"/>
    <property type="match status" value="1"/>
</dbReference>
<dbReference type="GO" id="GO:0006269">
    <property type="term" value="P:DNA replication, synthesis of primer"/>
    <property type="evidence" value="ECO:0007669"/>
    <property type="project" value="TreeGrafter"/>
</dbReference>
<name>A0A4U8YGQ4_9BACT</name>
<dbReference type="InterPro" id="IPR034154">
    <property type="entry name" value="TOPRIM_DnaG/twinkle"/>
</dbReference>
<evidence type="ECO:0000313" key="3">
    <source>
        <dbReference type="Proteomes" id="UP000507962"/>
    </source>
</evidence>
<organism evidence="2 3">
    <name type="scientific">Desulfoluna butyratoxydans</name>
    <dbReference type="NCBI Taxonomy" id="231438"/>
    <lineage>
        <taxon>Bacteria</taxon>
        <taxon>Pseudomonadati</taxon>
        <taxon>Thermodesulfobacteriota</taxon>
        <taxon>Desulfobacteria</taxon>
        <taxon>Desulfobacterales</taxon>
        <taxon>Desulfolunaceae</taxon>
        <taxon>Desulfoluna</taxon>
    </lineage>
</organism>
<dbReference type="EMBL" id="CAADHO010000001">
    <property type="protein sequence ID" value="VFQ42410.1"/>
    <property type="molecule type" value="Genomic_DNA"/>
</dbReference>
<dbReference type="SUPFAM" id="SSF56731">
    <property type="entry name" value="DNA primase core"/>
    <property type="match status" value="1"/>
</dbReference>
<accession>A0A4U8YGQ4</accession>
<dbReference type="Gene3D" id="3.40.1360.10">
    <property type="match status" value="1"/>
</dbReference>
<dbReference type="AlphaFoldDB" id="A0A4U8YGQ4"/>
<sequence>MYDCHTSNNRAQEIVAALRQDARFQFKEQGGYLRYGICPNCGKKELYVSKEKPFRIACGRANNCGMSWTAKELLPHLFENYEKRFPPTRENPNATADAYLHEGRGFELDRIRGWYRQYQWKDGSQWITSIRFPLNGDGSIYWERLVRIGSDGRKANFGGRYRGLAWVPPGQVLEQGDRCFITEGIFDAMAFMHAGEKSAAAMASGNFPERLIKSTHKRGVVWVLAFDNDKAGKNAARKHYLRLKGMGEHVEVALPPEGKEDWNDLFQKGRIDEPFIDACLYRGRLFMSNSPGEKAWHMFQKEQTQRRFIVEFGNGLYRFEVSSSLDTLIKENGLDLASPKGYEAFKEHTAQDQISNAVPELVYIIDDEEMDQYRYVFRIKYKNSNRVDLKEFNGNSLVKVEAFAATMLTGARGVEFKATEYEFQYMRRGWLDPVGREPDTVSTIPYLGYHAETGAYIFQDHAYYKGREIPVNEHGYFKIGGLGLRSSLRSGVRIQTGQEFNPSWFPEYFRVYSWQGLSCLSWWLGSLFVQQIRKKYRRYPFFEVSGQKDTGKSDMLQLLWKCSGRDDYEGFNPRKDNPKAVRRKFNQLSNLPTSLLETDYGDGRDNNQQQYNFDALKDLFNGRGTGAIGLPTKGNDIYEQAFLGALIASQNHRVDGHEATLSRIVHCHMTDEHHRPENKALAEELPARPVEAFSGFLGAALKNEHQILARTYEAFDRLKPRFDNQGLSNRVAFCHCLVAALGEGLRVLFPDMTEELSSQLTDYLIGRAKEREDLLQEEKGIVSQFWKTFQYMNEEIWEKDMMDSRAGWLDHSAKKELIAINLQEFRAACVDFKQPIPMDMQRLQEELKASMQHPFIKSGNVYSRHKKRSIQCFVFQG</sequence>
<evidence type="ECO:0000313" key="2">
    <source>
        <dbReference type="EMBL" id="VFQ42410.1"/>
    </source>
</evidence>
<feature type="domain" description="Toprim" evidence="1">
    <location>
        <begin position="177"/>
        <end position="258"/>
    </location>
</feature>
<evidence type="ECO:0000259" key="1">
    <source>
        <dbReference type="PROSITE" id="PS50880"/>
    </source>
</evidence>
<dbReference type="Proteomes" id="UP000507962">
    <property type="component" value="Unassembled WGS sequence"/>
</dbReference>